<feature type="domain" description="TACO1/YebC-like N-terminal" evidence="8">
    <location>
        <begin position="5"/>
        <end position="76"/>
    </location>
</feature>
<dbReference type="InterPro" id="IPR048300">
    <property type="entry name" value="TACO1_YebC-like_2nd/3rd_dom"/>
</dbReference>
<comment type="similarity">
    <text evidence="1 6">Belongs to the TACO1 family.</text>
</comment>
<protein>
    <recommendedName>
        <fullName evidence="6">Probable transcriptional regulatory protein DCW38_02235</fullName>
    </recommendedName>
</protein>
<evidence type="ECO:0000256" key="4">
    <source>
        <dbReference type="ARBA" id="ARBA00023125"/>
    </source>
</evidence>
<dbReference type="FunFam" id="1.10.10.200:FF:000002">
    <property type="entry name" value="Probable transcriptional regulatory protein CLM62_37755"/>
    <property type="match status" value="1"/>
</dbReference>
<dbReference type="InterPro" id="IPR049083">
    <property type="entry name" value="TACO1_YebC_N"/>
</dbReference>
<dbReference type="HAMAP" id="MF_00693">
    <property type="entry name" value="Transcrip_reg_TACO1"/>
    <property type="match status" value="1"/>
</dbReference>
<dbReference type="Pfam" id="PF01709">
    <property type="entry name" value="Transcrip_reg"/>
    <property type="match status" value="1"/>
</dbReference>
<accession>A0A350H8W6</accession>
<comment type="caution">
    <text evidence="9">The sequence shown here is derived from an EMBL/GenBank/DDBJ whole genome shotgun (WGS) entry which is preliminary data.</text>
</comment>
<dbReference type="Pfam" id="PF20772">
    <property type="entry name" value="TACO1_YebC_N"/>
    <property type="match status" value="1"/>
</dbReference>
<dbReference type="InterPro" id="IPR026564">
    <property type="entry name" value="Transcrip_reg_TACO1-like_dom3"/>
</dbReference>
<dbReference type="EMBL" id="DMZY01000066">
    <property type="protein sequence ID" value="HAV91982.1"/>
    <property type="molecule type" value="Genomic_DNA"/>
</dbReference>
<name>A0A350H8W6_UNCW3</name>
<evidence type="ECO:0000313" key="10">
    <source>
        <dbReference type="Proteomes" id="UP000264062"/>
    </source>
</evidence>
<comment type="subcellular location">
    <subcellularLocation>
        <location evidence="6">Cytoplasm</location>
    </subcellularLocation>
</comment>
<evidence type="ECO:0000256" key="3">
    <source>
        <dbReference type="ARBA" id="ARBA00023015"/>
    </source>
</evidence>
<dbReference type="PANTHER" id="PTHR12532">
    <property type="entry name" value="TRANSLATIONAL ACTIVATOR OF CYTOCHROME C OXIDASE 1"/>
    <property type="match status" value="1"/>
</dbReference>
<evidence type="ECO:0000259" key="7">
    <source>
        <dbReference type="Pfam" id="PF01709"/>
    </source>
</evidence>
<dbReference type="GO" id="GO:0005829">
    <property type="term" value="C:cytosol"/>
    <property type="evidence" value="ECO:0007669"/>
    <property type="project" value="TreeGrafter"/>
</dbReference>
<keyword evidence="4 6" id="KW-0238">DNA-binding</keyword>
<evidence type="ECO:0000259" key="8">
    <source>
        <dbReference type="Pfam" id="PF20772"/>
    </source>
</evidence>
<feature type="domain" description="TACO1/YebC-like second and third" evidence="7">
    <location>
        <begin position="82"/>
        <end position="237"/>
    </location>
</feature>
<evidence type="ECO:0000256" key="2">
    <source>
        <dbReference type="ARBA" id="ARBA00022490"/>
    </source>
</evidence>
<dbReference type="AlphaFoldDB" id="A0A350H8W6"/>
<dbReference type="Gene3D" id="1.10.10.200">
    <property type="match status" value="1"/>
</dbReference>
<sequence length="249" mass="27216">MSGHNKWSTIKRKKAIEDNKRGAIFTKLIKEITLAARDGGGDIEGNARLRAAVASAKKANMPAENVERGIKKGTGELPGVVYEEVTYGGYGSGGAAILVDVVTDNKNRATSEIRHIFSRFGKELGDVSSVAWMFERKGHIEIDGTKHKFDDILEAAIDAGAEDVADGGEVINVFTAPEDLYRVKKILDEKKIETHSANLIKKAQTLVSLSDSDASVMIRLMDALEENDDVQNVYSNFDVSDELMEKLSK</sequence>
<evidence type="ECO:0000256" key="5">
    <source>
        <dbReference type="ARBA" id="ARBA00023163"/>
    </source>
</evidence>
<gene>
    <name evidence="9" type="ORF">DCW38_02235</name>
</gene>
<dbReference type="Proteomes" id="UP000264062">
    <property type="component" value="Unassembled WGS sequence"/>
</dbReference>
<keyword evidence="3 6" id="KW-0805">Transcription regulation</keyword>
<dbReference type="PANTHER" id="PTHR12532:SF6">
    <property type="entry name" value="TRANSCRIPTIONAL REGULATORY PROTEIN YEBC-RELATED"/>
    <property type="match status" value="1"/>
</dbReference>
<dbReference type="NCBIfam" id="TIGR01033">
    <property type="entry name" value="YebC/PmpR family DNA-binding transcriptional regulator"/>
    <property type="match status" value="1"/>
</dbReference>
<dbReference type="GO" id="GO:0003677">
    <property type="term" value="F:DNA binding"/>
    <property type="evidence" value="ECO:0007669"/>
    <property type="project" value="UniProtKB-UniRule"/>
</dbReference>
<dbReference type="InterPro" id="IPR029072">
    <property type="entry name" value="YebC-like"/>
</dbReference>
<dbReference type="Gene3D" id="3.30.70.980">
    <property type="match status" value="2"/>
</dbReference>
<evidence type="ECO:0000256" key="6">
    <source>
        <dbReference type="HAMAP-Rule" id="MF_00693"/>
    </source>
</evidence>
<dbReference type="NCBIfam" id="NF001030">
    <property type="entry name" value="PRK00110.1"/>
    <property type="match status" value="1"/>
</dbReference>
<dbReference type="GO" id="GO:0006355">
    <property type="term" value="P:regulation of DNA-templated transcription"/>
    <property type="evidence" value="ECO:0007669"/>
    <property type="project" value="UniProtKB-UniRule"/>
</dbReference>
<dbReference type="SUPFAM" id="SSF75625">
    <property type="entry name" value="YebC-like"/>
    <property type="match status" value="1"/>
</dbReference>
<evidence type="ECO:0000313" key="9">
    <source>
        <dbReference type="EMBL" id="HAV91982.1"/>
    </source>
</evidence>
<proteinExistence type="inferred from homology"/>
<evidence type="ECO:0000256" key="1">
    <source>
        <dbReference type="ARBA" id="ARBA00008724"/>
    </source>
</evidence>
<dbReference type="NCBIfam" id="NF009044">
    <property type="entry name" value="PRK12378.1"/>
    <property type="match status" value="1"/>
</dbReference>
<dbReference type="InterPro" id="IPR017856">
    <property type="entry name" value="Integrase-like_N"/>
</dbReference>
<keyword evidence="2 6" id="KW-0963">Cytoplasm</keyword>
<dbReference type="InterPro" id="IPR002876">
    <property type="entry name" value="Transcrip_reg_TACO1-like"/>
</dbReference>
<organism evidence="9 10">
    <name type="scientific">candidate division WOR-3 bacterium</name>
    <dbReference type="NCBI Taxonomy" id="2052148"/>
    <lineage>
        <taxon>Bacteria</taxon>
        <taxon>Bacteria division WOR-3</taxon>
    </lineage>
</organism>
<reference evidence="9 10" key="1">
    <citation type="journal article" date="2018" name="Nat. Biotechnol.">
        <title>A standardized bacterial taxonomy based on genome phylogeny substantially revises the tree of life.</title>
        <authorList>
            <person name="Parks D.H."/>
            <person name="Chuvochina M."/>
            <person name="Waite D.W."/>
            <person name="Rinke C."/>
            <person name="Skarshewski A."/>
            <person name="Chaumeil P.A."/>
            <person name="Hugenholtz P."/>
        </authorList>
    </citation>
    <scope>NUCLEOTIDE SEQUENCE [LARGE SCALE GENOMIC DNA]</scope>
    <source>
        <strain evidence="9">UBA9956</strain>
    </source>
</reference>
<keyword evidence="5 6" id="KW-0804">Transcription</keyword>